<reference evidence="4" key="1">
    <citation type="submission" date="2022-06" db="EMBL/GenBank/DDBJ databases">
        <title>Sequencing the genomes of 1000 actinobacteria strains.</title>
        <authorList>
            <person name="Klenk H.-P."/>
        </authorList>
    </citation>
    <scope>NUCLEOTIDE SEQUENCE</scope>
    <source>
        <strain evidence="4">DSM 46694</strain>
    </source>
</reference>
<name>A0A9X2K3J8_9ACTN</name>
<dbReference type="EMBL" id="JAMZEB010000002">
    <property type="protein sequence ID" value="MCP2358434.1"/>
    <property type="molecule type" value="Genomic_DNA"/>
</dbReference>
<dbReference type="Pfam" id="PF16261">
    <property type="entry name" value="DUF4915"/>
    <property type="match status" value="1"/>
</dbReference>
<evidence type="ECO:0000259" key="2">
    <source>
        <dbReference type="Pfam" id="PF02776"/>
    </source>
</evidence>
<comment type="caution">
    <text evidence="4">The sequence shown here is derived from an EMBL/GenBank/DDBJ whole genome shotgun (WGS) entry which is preliminary data.</text>
</comment>
<evidence type="ECO:0000256" key="1">
    <source>
        <dbReference type="SAM" id="MobiDB-lite"/>
    </source>
</evidence>
<evidence type="ECO:0000313" key="5">
    <source>
        <dbReference type="Proteomes" id="UP001139648"/>
    </source>
</evidence>
<dbReference type="InterPro" id="IPR011047">
    <property type="entry name" value="Quinoprotein_ADH-like_sf"/>
</dbReference>
<dbReference type="SUPFAM" id="SSF50998">
    <property type="entry name" value="Quinoprotein alcohol dehydrogenase-like"/>
    <property type="match status" value="1"/>
</dbReference>
<protein>
    <submittedName>
        <fullName evidence="4">Uncharacterized protein</fullName>
    </submittedName>
</protein>
<feature type="compositionally biased region" description="Polar residues" evidence="1">
    <location>
        <begin position="744"/>
        <end position="755"/>
    </location>
</feature>
<dbReference type="Pfam" id="PF02776">
    <property type="entry name" value="TPP_enzyme_N"/>
    <property type="match status" value="1"/>
</dbReference>
<dbReference type="SUPFAM" id="SSF52518">
    <property type="entry name" value="Thiamin diphosphate-binding fold (THDP-binding)"/>
    <property type="match status" value="2"/>
</dbReference>
<feature type="domain" description="Conserved hypothetical protein CHP03032" evidence="3">
    <location>
        <begin position="92"/>
        <end position="274"/>
    </location>
</feature>
<dbReference type="AlphaFoldDB" id="A0A9X2K3J8"/>
<evidence type="ECO:0000313" key="4">
    <source>
        <dbReference type="EMBL" id="MCP2358434.1"/>
    </source>
</evidence>
<dbReference type="GO" id="GO:0030976">
    <property type="term" value="F:thiamine pyrophosphate binding"/>
    <property type="evidence" value="ECO:0007669"/>
    <property type="project" value="InterPro"/>
</dbReference>
<accession>A0A9X2K3J8</accession>
<sequence length="941" mass="96683">MTSEKPTGPPGLIPAGHHLLASCFDAHHTIGGGLFAIDGADGAVEEIDHISSTGLHADDGLLYRCLWSAEGSPAELIAYDATGVRRYHRLDNVSTPHDILAVNGQVLVVGTTQNEVRCVAPDGRVAWLWRAPGEADSWHLNSLAVVGDQIMVCGFGPFLRRRGWDECGKPATGQVVDLETGEPVLRGLHAPHNPYYGDGTWLVCDSAAGDLVEFSDETRQETRRLGLPGWPRGLAVTDRYLYVGVSPHRYLTASVETAAVAIVDRAEWRQVALVPLPAREVYALALVPSPLAEGARQGFAANHTRLHEQGQRQLFDLLGRQPSRLWAIGDRLAEEECRAEITTGGPAEERAEPGSLLTVECRVANTGAGLLTPAPPYPVRVVHRWYDADGQEVPTQPIRAALPRTLPPEGVVAVPVRARTPGEPGDYRLRITLAQDGGVPFDELDPSAAADVRVRVLAAGPAADALAPFGLSPREVHAARTAGPTVHDLLRALLTRPDGGLDGLVAALVEEAGRPAFGRALAGALGGASEQALRHAVAQALPDPADVLLTGAEAVALTLRREGVGIVFAAPGAGESPLRDAAARLGLLAEARDDREAAIQAGGAGMVRPGNGAAVLSGARGLADALGALADLRRDGIGTVVFAELPAADPGLLAACGAFAKSCHEPLPPPATTDGTAAAHALVTTVRQALHESKRSPAGPTLVALPQQWAQTTWVPLAALAGTGTGAATDAAVDADRSPGQEAAGQTSEQTARQSAGQKTGQTAGTTAGQTAGTTAGQTAASVAAVLGDVLGGAPEELPAAAFAAASRPALATALATGLALGEPSAKVLCGLGGGDGVRALADAARQAAPVTFVVCGDGGPRYGELAAALGLRTRRVDLSGRLDPDYLAAQTKAFAVTLQALAAGPGPSLVELIPPAGAALWETSWIGMLEQPKTAGAGHA</sequence>
<proteinExistence type="predicted"/>
<dbReference type="RefSeq" id="WP_253745567.1">
    <property type="nucleotide sequence ID" value="NZ_BAABKA010000054.1"/>
</dbReference>
<dbReference type="InterPro" id="IPR029061">
    <property type="entry name" value="THDP-binding"/>
</dbReference>
<keyword evidence="5" id="KW-1185">Reference proteome</keyword>
<dbReference type="PROSITE" id="PS51257">
    <property type="entry name" value="PROKAR_LIPOPROTEIN"/>
    <property type="match status" value="1"/>
</dbReference>
<gene>
    <name evidence="4" type="ORF">HD597_005454</name>
</gene>
<dbReference type="Proteomes" id="UP001139648">
    <property type="component" value="Unassembled WGS sequence"/>
</dbReference>
<feature type="region of interest" description="Disordered" evidence="1">
    <location>
        <begin position="729"/>
        <end position="773"/>
    </location>
</feature>
<feature type="domain" description="Thiamine pyrophosphate enzyme N-terminal TPP-binding" evidence="2">
    <location>
        <begin position="550"/>
        <end position="644"/>
    </location>
</feature>
<feature type="compositionally biased region" description="Low complexity" evidence="1">
    <location>
        <begin position="756"/>
        <end position="773"/>
    </location>
</feature>
<dbReference type="InterPro" id="IPR017481">
    <property type="entry name" value="CHP03032"/>
</dbReference>
<evidence type="ECO:0000259" key="3">
    <source>
        <dbReference type="Pfam" id="PF16261"/>
    </source>
</evidence>
<dbReference type="CDD" id="cd07035">
    <property type="entry name" value="TPP_PYR_POX_like"/>
    <property type="match status" value="1"/>
</dbReference>
<dbReference type="InterPro" id="IPR012001">
    <property type="entry name" value="Thiamin_PyroP_enz_TPP-bd_dom"/>
</dbReference>
<dbReference type="GO" id="GO:0000287">
    <property type="term" value="F:magnesium ion binding"/>
    <property type="evidence" value="ECO:0007669"/>
    <property type="project" value="UniProtKB-ARBA"/>
</dbReference>
<dbReference type="Gene3D" id="3.40.50.970">
    <property type="match status" value="1"/>
</dbReference>
<organism evidence="4 5">
    <name type="scientific">Nonomuraea thailandensis</name>
    <dbReference type="NCBI Taxonomy" id="1188745"/>
    <lineage>
        <taxon>Bacteria</taxon>
        <taxon>Bacillati</taxon>
        <taxon>Actinomycetota</taxon>
        <taxon>Actinomycetes</taxon>
        <taxon>Streptosporangiales</taxon>
        <taxon>Streptosporangiaceae</taxon>
        <taxon>Nonomuraea</taxon>
    </lineage>
</organism>